<evidence type="ECO:0000256" key="3">
    <source>
        <dbReference type="ARBA" id="ARBA00022525"/>
    </source>
</evidence>
<evidence type="ECO:0000256" key="5">
    <source>
        <dbReference type="SAM" id="SignalP"/>
    </source>
</evidence>
<keyword evidence="4 5" id="KW-0732">Signal</keyword>
<feature type="chain" id="PRO_5003406524" evidence="5">
    <location>
        <begin position="19"/>
        <end position="147"/>
    </location>
</feature>
<evidence type="ECO:0000256" key="4">
    <source>
        <dbReference type="ARBA" id="ARBA00022729"/>
    </source>
</evidence>
<dbReference type="OrthoDB" id="5841039at2759"/>
<keyword evidence="7" id="KW-1185">Reference proteome</keyword>
<sequence length="147" mass="16726">MILFKVLYFLLLIISVSSLYQSYGVRGRLLCGENSASSIKVKLIEMDRYSHENDLLDEGITDEFGNFSLSGGTAELTRIEPMLETIHDCNDGNRIGQRKSRFLLPHFYITNGLKSMKTFDIGIINLEAVFLPDERDYSEHNAQKSLI</sequence>
<proteinExistence type="inferred from homology"/>
<evidence type="ECO:0000256" key="2">
    <source>
        <dbReference type="ARBA" id="ARBA00010112"/>
    </source>
</evidence>
<dbReference type="OMA" id="LIAWIDP"/>
<dbReference type="GO" id="GO:0005576">
    <property type="term" value="C:extracellular region"/>
    <property type="evidence" value="ECO:0007669"/>
    <property type="project" value="UniProtKB-SubCell"/>
</dbReference>
<reference evidence="7" key="1">
    <citation type="submission" date="2011-07" db="EMBL/GenBank/DDBJ databases">
        <authorList>
            <consortium name="Caenorhabditis brenneri Sequencing and Analysis Consortium"/>
            <person name="Wilson R.K."/>
        </authorList>
    </citation>
    <scope>NUCLEOTIDE SEQUENCE [LARGE SCALE GENOMIC DNA]</scope>
    <source>
        <strain evidence="7">PB2801</strain>
    </source>
</reference>
<keyword evidence="3" id="KW-0964">Secreted</keyword>
<dbReference type="PANTHER" id="PTHR21700:SF27">
    <property type="entry name" value="TRANSTHYRETIN-LIKE FAMILY PROTEIN"/>
    <property type="match status" value="1"/>
</dbReference>
<dbReference type="Gene3D" id="2.60.40.3330">
    <property type="match status" value="1"/>
</dbReference>
<comment type="similarity">
    <text evidence="2">Belongs to the nematode transthyretin-like family.</text>
</comment>
<organism evidence="7">
    <name type="scientific">Caenorhabditis brenneri</name>
    <name type="common">Nematode worm</name>
    <dbReference type="NCBI Taxonomy" id="135651"/>
    <lineage>
        <taxon>Eukaryota</taxon>
        <taxon>Metazoa</taxon>
        <taxon>Ecdysozoa</taxon>
        <taxon>Nematoda</taxon>
        <taxon>Chromadorea</taxon>
        <taxon>Rhabditida</taxon>
        <taxon>Rhabditina</taxon>
        <taxon>Rhabditomorpha</taxon>
        <taxon>Rhabditoidea</taxon>
        <taxon>Rhabditidae</taxon>
        <taxon>Peloderinae</taxon>
        <taxon>Caenorhabditis</taxon>
    </lineage>
</organism>
<evidence type="ECO:0000313" key="7">
    <source>
        <dbReference type="Proteomes" id="UP000008068"/>
    </source>
</evidence>
<protein>
    <submittedName>
        <fullName evidence="6">Uncharacterized protein</fullName>
    </submittedName>
</protein>
<dbReference type="InterPro" id="IPR001534">
    <property type="entry name" value="Transthyretin-like"/>
</dbReference>
<dbReference type="Pfam" id="PF01060">
    <property type="entry name" value="TTR-52"/>
    <property type="match status" value="1"/>
</dbReference>
<accession>G0NYZ0</accession>
<dbReference type="HOGENOM" id="CLU_121109_4_1_1"/>
<dbReference type="GO" id="GO:0009986">
    <property type="term" value="C:cell surface"/>
    <property type="evidence" value="ECO:0007669"/>
    <property type="project" value="InterPro"/>
</dbReference>
<dbReference type="STRING" id="135651.G0NYZ0"/>
<name>G0NYZ0_CAEBE</name>
<feature type="signal peptide" evidence="5">
    <location>
        <begin position="1"/>
        <end position="18"/>
    </location>
</feature>
<dbReference type="Proteomes" id="UP000008068">
    <property type="component" value="Unassembled WGS sequence"/>
</dbReference>
<dbReference type="EMBL" id="GL379985">
    <property type="protein sequence ID" value="EGT40290.1"/>
    <property type="molecule type" value="Genomic_DNA"/>
</dbReference>
<evidence type="ECO:0000256" key="1">
    <source>
        <dbReference type="ARBA" id="ARBA00004613"/>
    </source>
</evidence>
<dbReference type="AlphaFoldDB" id="G0NYZ0"/>
<dbReference type="PANTHER" id="PTHR21700">
    <property type="entry name" value="TRANSTHYRETIN-LIKE FAMILY PROTEIN-RELATED"/>
    <property type="match status" value="1"/>
</dbReference>
<dbReference type="InParanoid" id="G0NYZ0"/>
<evidence type="ECO:0000313" key="6">
    <source>
        <dbReference type="EMBL" id="EGT40290.1"/>
    </source>
</evidence>
<gene>
    <name evidence="6" type="ORF">CAEBREN_17099</name>
</gene>
<dbReference type="InterPro" id="IPR038479">
    <property type="entry name" value="Transthyretin-like_sf"/>
</dbReference>
<comment type="subcellular location">
    <subcellularLocation>
        <location evidence="1">Secreted</location>
    </subcellularLocation>
</comment>